<dbReference type="Gene3D" id="1.25.40.10">
    <property type="entry name" value="Tetratricopeptide repeat domain"/>
    <property type="match status" value="1"/>
</dbReference>
<feature type="compositionally biased region" description="Basic and acidic residues" evidence="1">
    <location>
        <begin position="1"/>
        <end position="17"/>
    </location>
</feature>
<name>A0ABP4TMK4_9ACTN</name>
<feature type="region of interest" description="Disordered" evidence="1">
    <location>
        <begin position="1"/>
        <end position="24"/>
    </location>
</feature>
<feature type="compositionally biased region" description="Acidic residues" evidence="1">
    <location>
        <begin position="236"/>
        <end position="294"/>
    </location>
</feature>
<accession>A0ABP4TMK4</accession>
<reference evidence="3" key="1">
    <citation type="journal article" date="2019" name="Int. J. Syst. Evol. Microbiol.">
        <title>The Global Catalogue of Microorganisms (GCM) 10K type strain sequencing project: providing services to taxonomists for standard genome sequencing and annotation.</title>
        <authorList>
            <consortium name="The Broad Institute Genomics Platform"/>
            <consortium name="The Broad Institute Genome Sequencing Center for Infectious Disease"/>
            <person name="Wu L."/>
            <person name="Ma J."/>
        </authorList>
    </citation>
    <scope>NUCLEOTIDE SEQUENCE [LARGE SCALE GENOMIC DNA]</scope>
    <source>
        <strain evidence="3">JCM 14718</strain>
    </source>
</reference>
<organism evidence="2 3">
    <name type="scientific">Fodinicola feengrottensis</name>
    <dbReference type="NCBI Taxonomy" id="435914"/>
    <lineage>
        <taxon>Bacteria</taxon>
        <taxon>Bacillati</taxon>
        <taxon>Actinomycetota</taxon>
        <taxon>Actinomycetes</taxon>
        <taxon>Mycobacteriales</taxon>
        <taxon>Fodinicola</taxon>
    </lineage>
</organism>
<feature type="region of interest" description="Disordered" evidence="1">
    <location>
        <begin position="236"/>
        <end position="311"/>
    </location>
</feature>
<evidence type="ECO:0000256" key="1">
    <source>
        <dbReference type="SAM" id="MobiDB-lite"/>
    </source>
</evidence>
<sequence length="311" mass="33708">MGTAREQKRREEKRVPIPDDITSADLDPAIRSQLSSLAKESAETVARHLVAAGQLVDTDPAAAYAHAAAARAYGGRIGVVREAVGLAAYFAGNWMTSLAELRSYRRMTGSVEHFATEADCERAMGRPEKAIKMLRAPEVAQLDVDGKAELLIVVAGARRDLGDAEAAVAMLVNEAKSARPGRPSTVRLWYAYADMLLAAGRADEARKWFALASHADEDGETDAAARVLSLDGVEIEEAEFEDDEAEDDEAEDDEAEDDETEDSDDSDGDDSDEDEDPSDDEDERDDEDEGDDGEAVVKVSTKDSEVPEENR</sequence>
<gene>
    <name evidence="2" type="ORF">GCM10009765_44850</name>
</gene>
<feature type="compositionally biased region" description="Basic and acidic residues" evidence="1">
    <location>
        <begin position="300"/>
        <end position="311"/>
    </location>
</feature>
<proteinExistence type="predicted"/>
<dbReference type="InterPro" id="IPR011990">
    <property type="entry name" value="TPR-like_helical_dom_sf"/>
</dbReference>
<dbReference type="Proteomes" id="UP001500618">
    <property type="component" value="Unassembled WGS sequence"/>
</dbReference>
<evidence type="ECO:0008006" key="4">
    <source>
        <dbReference type="Google" id="ProtNLM"/>
    </source>
</evidence>
<comment type="caution">
    <text evidence="2">The sequence shown here is derived from an EMBL/GenBank/DDBJ whole genome shotgun (WGS) entry which is preliminary data.</text>
</comment>
<keyword evidence="3" id="KW-1185">Reference proteome</keyword>
<dbReference type="EMBL" id="BAAANY010000017">
    <property type="protein sequence ID" value="GAA1690375.1"/>
    <property type="molecule type" value="Genomic_DNA"/>
</dbReference>
<dbReference type="SUPFAM" id="SSF48452">
    <property type="entry name" value="TPR-like"/>
    <property type="match status" value="1"/>
</dbReference>
<protein>
    <recommendedName>
        <fullName evidence="4">Tetratricopeptide repeat protein</fullName>
    </recommendedName>
</protein>
<evidence type="ECO:0000313" key="2">
    <source>
        <dbReference type="EMBL" id="GAA1690375.1"/>
    </source>
</evidence>
<evidence type="ECO:0000313" key="3">
    <source>
        <dbReference type="Proteomes" id="UP001500618"/>
    </source>
</evidence>